<feature type="domain" description="Peptidoglycan recognition protein family" evidence="4">
    <location>
        <begin position="154"/>
        <end position="320"/>
    </location>
</feature>
<feature type="region of interest" description="Disordered" evidence="2">
    <location>
        <begin position="63"/>
        <end position="82"/>
    </location>
</feature>
<name>A0A1M6ISL3_9ACTN</name>
<dbReference type="EMBL" id="FQZK01000005">
    <property type="protein sequence ID" value="SHJ37460.1"/>
    <property type="molecule type" value="Genomic_DNA"/>
</dbReference>
<keyword evidence="6" id="KW-1185">Reference proteome</keyword>
<dbReference type="PANTHER" id="PTHR11022:SF41">
    <property type="entry name" value="PEPTIDOGLYCAN-RECOGNITION PROTEIN LC-RELATED"/>
    <property type="match status" value="1"/>
</dbReference>
<dbReference type="InterPro" id="IPR036505">
    <property type="entry name" value="Amidase/PGRP_sf"/>
</dbReference>
<dbReference type="OrthoDB" id="514320at2"/>
<evidence type="ECO:0000256" key="1">
    <source>
        <dbReference type="ARBA" id="ARBA00007553"/>
    </source>
</evidence>
<dbReference type="PROSITE" id="PS51318">
    <property type="entry name" value="TAT"/>
    <property type="match status" value="1"/>
</dbReference>
<dbReference type="PANTHER" id="PTHR11022">
    <property type="entry name" value="PEPTIDOGLYCAN RECOGNITION PROTEIN"/>
    <property type="match status" value="1"/>
</dbReference>
<evidence type="ECO:0000313" key="5">
    <source>
        <dbReference type="EMBL" id="SHJ37460.1"/>
    </source>
</evidence>
<dbReference type="STRING" id="758803.SAMN05421803_105282"/>
<dbReference type="InterPro" id="IPR006619">
    <property type="entry name" value="PGRP_domain_met/bac"/>
</dbReference>
<dbReference type="Pfam" id="PF01510">
    <property type="entry name" value="Amidase_2"/>
    <property type="match status" value="1"/>
</dbReference>
<dbReference type="InterPro" id="IPR002502">
    <property type="entry name" value="Amidase_domain"/>
</dbReference>
<comment type="similarity">
    <text evidence="1">Belongs to the N-acetylmuramoyl-L-alanine amidase 2 family.</text>
</comment>
<dbReference type="RefSeq" id="WP_073378812.1">
    <property type="nucleotide sequence ID" value="NZ_FQZK01000005.1"/>
</dbReference>
<dbReference type="GO" id="GO:0009253">
    <property type="term" value="P:peptidoglycan catabolic process"/>
    <property type="evidence" value="ECO:0007669"/>
    <property type="project" value="InterPro"/>
</dbReference>
<dbReference type="AlphaFoldDB" id="A0A1M6ISL3"/>
<dbReference type="SUPFAM" id="SSF55846">
    <property type="entry name" value="N-acetylmuramoyl-L-alanine amidase-like"/>
    <property type="match status" value="1"/>
</dbReference>
<dbReference type="Proteomes" id="UP000184452">
    <property type="component" value="Unassembled WGS sequence"/>
</dbReference>
<evidence type="ECO:0000259" key="3">
    <source>
        <dbReference type="SMART" id="SM00644"/>
    </source>
</evidence>
<dbReference type="SMART" id="SM00644">
    <property type="entry name" value="Ami_2"/>
    <property type="match status" value="1"/>
</dbReference>
<organism evidence="5 6">
    <name type="scientific">Nocardiopsis flavescens</name>
    <dbReference type="NCBI Taxonomy" id="758803"/>
    <lineage>
        <taxon>Bacteria</taxon>
        <taxon>Bacillati</taxon>
        <taxon>Actinomycetota</taxon>
        <taxon>Actinomycetes</taxon>
        <taxon>Streptosporangiales</taxon>
        <taxon>Nocardiopsidaceae</taxon>
        <taxon>Nocardiopsis</taxon>
    </lineage>
</organism>
<reference evidence="5 6" key="1">
    <citation type="submission" date="2016-11" db="EMBL/GenBank/DDBJ databases">
        <authorList>
            <person name="Jaros S."/>
            <person name="Januszkiewicz K."/>
            <person name="Wedrychowicz H."/>
        </authorList>
    </citation>
    <scope>NUCLEOTIDE SEQUENCE [LARGE SCALE GENOMIC DNA]</scope>
    <source>
        <strain evidence="5 6">CGMCC 4.5723</strain>
    </source>
</reference>
<proteinExistence type="inferred from homology"/>
<sequence>MRRRTFLTGATAAAGLAALSGGPAPRAALAGTDGTVPRVLAETAPAGGPVRPERPFDVVTVTGRPGSRGAIRFRTPSGTGGWEPLHLHSEGREGEEPVGSALVRAPEGATGYEADIEGSTAAVNLFDGEGLRVGGPGQASLSAGDTGSAGSPVLRLRTRAGWGADESWRFDDEGTDLWPAVFHPVQAITVHHTAMATTGDHAADVRAVYYLHAVEQAWGDIGYHLLIDPEGTVYEGRHSGGDGVPVFSGPPRPGRARSVTAGHAFGVNHGNIGVCLLGDFTDALPTAAAQDSLVRVLRVLCAVTGVDPRAEIDYTHPDTGALTPGPALGRHRDWLATECPGESFAEVFETAVRDRVARGPA</sequence>
<dbReference type="InterPro" id="IPR006311">
    <property type="entry name" value="TAT_signal"/>
</dbReference>
<dbReference type="SMART" id="SM00701">
    <property type="entry name" value="PGRP"/>
    <property type="match status" value="1"/>
</dbReference>
<evidence type="ECO:0000313" key="6">
    <source>
        <dbReference type="Proteomes" id="UP000184452"/>
    </source>
</evidence>
<dbReference type="GO" id="GO:0008745">
    <property type="term" value="F:N-acetylmuramoyl-L-alanine amidase activity"/>
    <property type="evidence" value="ECO:0007669"/>
    <property type="project" value="InterPro"/>
</dbReference>
<protein>
    <submittedName>
        <fullName evidence="5">N-acetylmuramoyl-L-alanine amidase</fullName>
    </submittedName>
</protein>
<evidence type="ECO:0000256" key="2">
    <source>
        <dbReference type="SAM" id="MobiDB-lite"/>
    </source>
</evidence>
<dbReference type="GO" id="GO:0008270">
    <property type="term" value="F:zinc ion binding"/>
    <property type="evidence" value="ECO:0007669"/>
    <property type="project" value="InterPro"/>
</dbReference>
<gene>
    <name evidence="5" type="ORF">SAMN05421803_105282</name>
</gene>
<accession>A0A1M6ISL3</accession>
<evidence type="ECO:0000259" key="4">
    <source>
        <dbReference type="SMART" id="SM00701"/>
    </source>
</evidence>
<dbReference type="CDD" id="cd06583">
    <property type="entry name" value="PGRP"/>
    <property type="match status" value="1"/>
</dbReference>
<dbReference type="Gene3D" id="3.40.80.10">
    <property type="entry name" value="Peptidoglycan recognition protein-like"/>
    <property type="match status" value="1"/>
</dbReference>
<dbReference type="InterPro" id="IPR015510">
    <property type="entry name" value="PGRP"/>
</dbReference>
<feature type="domain" description="N-acetylmuramoyl-L-alanine amidase" evidence="3">
    <location>
        <begin position="174"/>
        <end position="341"/>
    </location>
</feature>